<dbReference type="Gene3D" id="3.60.21.10">
    <property type="match status" value="1"/>
</dbReference>
<comment type="similarity">
    <text evidence="3 13">Belongs to the PPP phosphatase family.</text>
</comment>
<dbReference type="InterPro" id="IPR002048">
    <property type="entry name" value="EF_hand_dom"/>
</dbReference>
<name>A0A7J8ELC0_ROUAE</name>
<keyword evidence="7" id="KW-0106">Calcium</keyword>
<dbReference type="PROSITE" id="PS50222">
    <property type="entry name" value="EF_HAND_2"/>
    <property type="match status" value="3"/>
</dbReference>
<keyword evidence="6 13" id="KW-0378">Hydrolase</keyword>
<evidence type="ECO:0000256" key="8">
    <source>
        <dbReference type="ARBA" id="ARBA00022842"/>
    </source>
</evidence>
<evidence type="ECO:0000256" key="12">
    <source>
        <dbReference type="ARBA" id="ARBA00048336"/>
    </source>
</evidence>
<dbReference type="InterPro" id="IPR006186">
    <property type="entry name" value="Ser/Thr-sp_prot-phosphatase"/>
</dbReference>
<keyword evidence="5" id="KW-0677">Repeat</keyword>
<feature type="domain" description="EF-hand" evidence="14">
    <location>
        <begin position="300"/>
        <end position="335"/>
    </location>
</feature>
<evidence type="ECO:0000256" key="4">
    <source>
        <dbReference type="ARBA" id="ARBA00022723"/>
    </source>
</evidence>
<dbReference type="CDD" id="cd00051">
    <property type="entry name" value="EFh"/>
    <property type="match status" value="1"/>
</dbReference>
<keyword evidence="10" id="KW-0464">Manganese</keyword>
<dbReference type="SUPFAM" id="SSF47473">
    <property type="entry name" value="EF-hand"/>
    <property type="match status" value="1"/>
</dbReference>
<dbReference type="InterPro" id="IPR018247">
    <property type="entry name" value="EF_Hand_1_Ca_BS"/>
</dbReference>
<comment type="catalytic activity">
    <reaction evidence="12 13">
        <text>O-phospho-L-threonyl-[protein] + H2O = L-threonyl-[protein] + phosphate</text>
        <dbReference type="Rhea" id="RHEA:47004"/>
        <dbReference type="Rhea" id="RHEA-COMP:11060"/>
        <dbReference type="Rhea" id="RHEA-COMP:11605"/>
        <dbReference type="ChEBI" id="CHEBI:15377"/>
        <dbReference type="ChEBI" id="CHEBI:30013"/>
        <dbReference type="ChEBI" id="CHEBI:43474"/>
        <dbReference type="ChEBI" id="CHEBI:61977"/>
        <dbReference type="EC" id="3.1.3.16"/>
    </reaction>
</comment>
<dbReference type="FunFam" id="1.10.238.10:FF:000164">
    <property type="entry name" value="Serine/threonine-protein phosphatase with EF-hands"/>
    <property type="match status" value="1"/>
</dbReference>
<dbReference type="Pfam" id="PF13499">
    <property type="entry name" value="EF-hand_7"/>
    <property type="match status" value="1"/>
</dbReference>
<dbReference type="InterPro" id="IPR004843">
    <property type="entry name" value="Calcineurin-like_PHP"/>
</dbReference>
<dbReference type="EC" id="3.1.3.16" evidence="13"/>
<organism evidence="15 16">
    <name type="scientific">Rousettus aegyptiacus</name>
    <name type="common">Egyptian fruit bat</name>
    <name type="synonym">Pteropus aegyptiacus</name>
    <dbReference type="NCBI Taxonomy" id="9407"/>
    <lineage>
        <taxon>Eukaryota</taxon>
        <taxon>Metazoa</taxon>
        <taxon>Chordata</taxon>
        <taxon>Craniata</taxon>
        <taxon>Vertebrata</taxon>
        <taxon>Euteleostomi</taxon>
        <taxon>Mammalia</taxon>
        <taxon>Eutheria</taxon>
        <taxon>Laurasiatheria</taxon>
        <taxon>Chiroptera</taxon>
        <taxon>Yinpterochiroptera</taxon>
        <taxon>Pteropodoidea</taxon>
        <taxon>Pteropodidae</taxon>
        <taxon>Rousettinae</taxon>
        <taxon>Rousettus</taxon>
    </lineage>
</organism>
<dbReference type="PROSITE" id="PS00125">
    <property type="entry name" value="SER_THR_PHOSPHATASE"/>
    <property type="match status" value="1"/>
</dbReference>
<evidence type="ECO:0000313" key="15">
    <source>
        <dbReference type="EMBL" id="KAF6436220.1"/>
    </source>
</evidence>
<dbReference type="SMART" id="SM00054">
    <property type="entry name" value="EFh"/>
    <property type="match status" value="3"/>
</dbReference>
<evidence type="ECO:0000256" key="7">
    <source>
        <dbReference type="ARBA" id="ARBA00022837"/>
    </source>
</evidence>
<dbReference type="PANTHER" id="PTHR45668">
    <property type="entry name" value="SERINE/THREONINE-PROTEIN PHOSPHATASE 5-RELATED"/>
    <property type="match status" value="1"/>
</dbReference>
<dbReference type="PANTHER" id="PTHR45668:SF1">
    <property type="entry name" value="SERINE_THREONINE-PROTEIN PHOSPHATASE WITH EF-HANDS 1"/>
    <property type="match status" value="1"/>
</dbReference>
<dbReference type="InterPro" id="IPR029052">
    <property type="entry name" value="Metallo-depent_PP-like"/>
</dbReference>
<dbReference type="Gene3D" id="1.10.238.10">
    <property type="entry name" value="EF-hand"/>
    <property type="match status" value="1"/>
</dbReference>
<evidence type="ECO:0000256" key="1">
    <source>
        <dbReference type="ARBA" id="ARBA00001936"/>
    </source>
</evidence>
<evidence type="ECO:0000259" key="14">
    <source>
        <dbReference type="PROSITE" id="PS50222"/>
    </source>
</evidence>
<accession>A0A7J8ELC0</accession>
<comment type="catalytic activity">
    <reaction evidence="11">
        <text>O-phospho-L-seryl-[protein] + H2O = L-seryl-[protein] + phosphate</text>
        <dbReference type="Rhea" id="RHEA:20629"/>
        <dbReference type="Rhea" id="RHEA-COMP:9863"/>
        <dbReference type="Rhea" id="RHEA-COMP:11604"/>
        <dbReference type="ChEBI" id="CHEBI:15377"/>
        <dbReference type="ChEBI" id="CHEBI:29999"/>
        <dbReference type="ChEBI" id="CHEBI:43474"/>
        <dbReference type="ChEBI" id="CHEBI:83421"/>
        <dbReference type="EC" id="3.1.3.16"/>
    </reaction>
</comment>
<dbReference type="Pfam" id="PF00149">
    <property type="entry name" value="Metallophos"/>
    <property type="match status" value="1"/>
</dbReference>
<comment type="caution">
    <text evidence="15">The sequence shown here is derived from an EMBL/GenBank/DDBJ whole genome shotgun (WGS) entry which is preliminary data.</text>
</comment>
<evidence type="ECO:0000256" key="6">
    <source>
        <dbReference type="ARBA" id="ARBA00022801"/>
    </source>
</evidence>
<dbReference type="PRINTS" id="PR00114">
    <property type="entry name" value="STPHPHTASE"/>
</dbReference>
<evidence type="ECO:0000256" key="11">
    <source>
        <dbReference type="ARBA" id="ARBA00047761"/>
    </source>
</evidence>
<comment type="cofactor">
    <cofactor evidence="1">
        <name>Mn(2+)</name>
        <dbReference type="ChEBI" id="CHEBI:29035"/>
    </cofactor>
</comment>
<dbReference type="SUPFAM" id="SSF56300">
    <property type="entry name" value="Metallo-dependent phosphatases"/>
    <property type="match status" value="1"/>
</dbReference>
<evidence type="ECO:0000256" key="10">
    <source>
        <dbReference type="ARBA" id="ARBA00023211"/>
    </source>
</evidence>
<reference evidence="15 16" key="1">
    <citation type="journal article" date="2020" name="Nature">
        <title>Six reference-quality genomes reveal evolution of bat adaptations.</title>
        <authorList>
            <person name="Jebb D."/>
            <person name="Huang Z."/>
            <person name="Pippel M."/>
            <person name="Hughes G.M."/>
            <person name="Lavrichenko K."/>
            <person name="Devanna P."/>
            <person name="Winkler S."/>
            <person name="Jermiin L.S."/>
            <person name="Skirmuntt E.C."/>
            <person name="Katzourakis A."/>
            <person name="Burkitt-Gray L."/>
            <person name="Ray D.A."/>
            <person name="Sullivan K.A.M."/>
            <person name="Roscito J.G."/>
            <person name="Kirilenko B.M."/>
            <person name="Davalos L.M."/>
            <person name="Corthals A.P."/>
            <person name="Power M.L."/>
            <person name="Jones G."/>
            <person name="Ransome R.D."/>
            <person name="Dechmann D.K.N."/>
            <person name="Locatelli A.G."/>
            <person name="Puechmaille S.J."/>
            <person name="Fedrigo O."/>
            <person name="Jarvis E.D."/>
            <person name="Hiller M."/>
            <person name="Vernes S.C."/>
            <person name="Myers E.W."/>
            <person name="Teeling E.C."/>
        </authorList>
    </citation>
    <scope>NUCLEOTIDE SEQUENCE [LARGE SCALE GENOMIC DNA]</scope>
    <source>
        <strain evidence="15">MRouAeg1</strain>
        <tissue evidence="15">Muscle</tissue>
    </source>
</reference>
<dbReference type="EMBL" id="JACASE010000009">
    <property type="protein sequence ID" value="KAF6436220.1"/>
    <property type="molecule type" value="Genomic_DNA"/>
</dbReference>
<dbReference type="InterPro" id="IPR011992">
    <property type="entry name" value="EF-hand-dom_pair"/>
</dbReference>
<protein>
    <recommendedName>
        <fullName evidence="13">Serine/threonine-protein phosphatase</fullName>
        <ecNumber evidence="13">3.1.3.16</ecNumber>
    </recommendedName>
</protein>
<evidence type="ECO:0000256" key="3">
    <source>
        <dbReference type="ARBA" id="ARBA00008294"/>
    </source>
</evidence>
<dbReference type="GO" id="GO:0005509">
    <property type="term" value="F:calcium ion binding"/>
    <property type="evidence" value="ECO:0007669"/>
    <property type="project" value="InterPro"/>
</dbReference>
<evidence type="ECO:0000256" key="5">
    <source>
        <dbReference type="ARBA" id="ARBA00022737"/>
    </source>
</evidence>
<feature type="domain" description="EF-hand" evidence="14">
    <location>
        <begin position="383"/>
        <end position="418"/>
    </location>
</feature>
<keyword evidence="8" id="KW-0460">Magnesium</keyword>
<dbReference type="AlphaFoldDB" id="A0A7J8ELC0"/>
<keyword evidence="16" id="KW-1185">Reference proteome</keyword>
<proteinExistence type="inferred from homology"/>
<dbReference type="SMART" id="SM00156">
    <property type="entry name" value="PP2Ac"/>
    <property type="match status" value="1"/>
</dbReference>
<gene>
    <name evidence="15" type="ORF">HJG63_015696</name>
</gene>
<evidence type="ECO:0000256" key="13">
    <source>
        <dbReference type="RuleBase" id="RU004273"/>
    </source>
</evidence>
<dbReference type="Proteomes" id="UP000593571">
    <property type="component" value="Unassembled WGS sequence"/>
</dbReference>
<keyword evidence="4" id="KW-0479">Metal-binding</keyword>
<dbReference type="GO" id="GO:0004722">
    <property type="term" value="F:protein serine/threonine phosphatase activity"/>
    <property type="evidence" value="ECO:0007669"/>
    <property type="project" value="UniProtKB-EC"/>
</dbReference>
<keyword evidence="9" id="KW-0904">Protein phosphatase</keyword>
<dbReference type="PROSITE" id="PS00018">
    <property type="entry name" value="EF_HAND_1"/>
    <property type="match status" value="2"/>
</dbReference>
<evidence type="ECO:0000256" key="9">
    <source>
        <dbReference type="ARBA" id="ARBA00022912"/>
    </source>
</evidence>
<feature type="domain" description="EF-hand" evidence="14">
    <location>
        <begin position="423"/>
        <end position="458"/>
    </location>
</feature>
<comment type="cofactor">
    <cofactor evidence="2">
        <name>Mg(2+)</name>
        <dbReference type="ChEBI" id="CHEBI:18420"/>
    </cofactor>
</comment>
<sequence>MYINTRKNGLPSESNSYIFNGDFVDRGKNSIEILMILFVSFLVYPNSLHLNRGNHEDFLMNMRYGFTKEILHKYKLHGKKILQLLEELFAWLPIGTIVDNEVLVIHGGISESTDLNLLYSIKRNKMKSVLMPPTPVDDNYVTDGKKNKIGMARGTKVTTSFSEQLAKHEWEQVIDLLWSDPRSKRGCYPNTCRGGGCYFGPDITSKILNKYQLKMIVRSHECKPEGYEVCHDGKVITVFSASNYYEEGSNRGAYVKLDFGLVPRFFQYQVTKATCLRPLYQRVHTIETSAIRILKERMISRKSDLINAFQLQDCNKSGKLSVSQWASSMENVLGLNLPWRFLSSHLGTIDKDGNIDYMSCFDDMHIQKPVQEVQSALIETLYRYRPDLQIIFNVIDSDHSGLISMEEFQSMWNLFNSHYNICIDNSQVDELARRMDLNKDGSIDFNEFLKAFYVVHKLDHLNKSDTKNM</sequence>
<evidence type="ECO:0000256" key="2">
    <source>
        <dbReference type="ARBA" id="ARBA00001946"/>
    </source>
</evidence>
<evidence type="ECO:0000313" key="16">
    <source>
        <dbReference type="Proteomes" id="UP000593571"/>
    </source>
</evidence>
<dbReference type="InterPro" id="IPR051134">
    <property type="entry name" value="PPP_phosphatase"/>
</dbReference>